<evidence type="ECO:0000313" key="1">
    <source>
        <dbReference type="EMBL" id="OMJ95087.1"/>
    </source>
</evidence>
<evidence type="ECO:0000313" key="2">
    <source>
        <dbReference type="Proteomes" id="UP000187209"/>
    </source>
</evidence>
<dbReference type="EMBL" id="MPUH01000017">
    <property type="protein sequence ID" value="OMJ95087.1"/>
    <property type="molecule type" value="Genomic_DNA"/>
</dbReference>
<reference evidence="1 2" key="1">
    <citation type="submission" date="2016-11" db="EMBL/GenBank/DDBJ databases">
        <title>The macronuclear genome of Stentor coeruleus: a giant cell with tiny introns.</title>
        <authorList>
            <person name="Slabodnick M."/>
            <person name="Ruby J.G."/>
            <person name="Reiff S.B."/>
            <person name="Swart E.C."/>
            <person name="Gosai S."/>
            <person name="Prabakaran S."/>
            <person name="Witkowska E."/>
            <person name="Larue G.E."/>
            <person name="Fisher S."/>
            <person name="Freeman R.M."/>
            <person name="Gunawardena J."/>
            <person name="Chu W."/>
            <person name="Stover N.A."/>
            <person name="Gregory B.D."/>
            <person name="Nowacki M."/>
            <person name="Derisi J."/>
            <person name="Roy S.W."/>
            <person name="Marshall W.F."/>
            <person name="Sood P."/>
        </authorList>
    </citation>
    <scope>NUCLEOTIDE SEQUENCE [LARGE SCALE GENOMIC DNA]</scope>
    <source>
        <strain evidence="1">WM001</strain>
    </source>
</reference>
<protein>
    <submittedName>
        <fullName evidence="1">Uncharacterized protein</fullName>
    </submittedName>
</protein>
<name>A0A1R2D1E0_9CILI</name>
<keyword evidence="2" id="KW-1185">Reference proteome</keyword>
<accession>A0A1R2D1E0</accession>
<organism evidence="1 2">
    <name type="scientific">Stentor coeruleus</name>
    <dbReference type="NCBI Taxonomy" id="5963"/>
    <lineage>
        <taxon>Eukaryota</taxon>
        <taxon>Sar</taxon>
        <taxon>Alveolata</taxon>
        <taxon>Ciliophora</taxon>
        <taxon>Postciliodesmatophora</taxon>
        <taxon>Heterotrichea</taxon>
        <taxon>Heterotrichida</taxon>
        <taxon>Stentoridae</taxon>
        <taxon>Stentor</taxon>
    </lineage>
</organism>
<gene>
    <name evidence="1" type="ORF">SteCoe_1626</name>
</gene>
<dbReference type="Proteomes" id="UP000187209">
    <property type="component" value="Unassembled WGS sequence"/>
</dbReference>
<sequence length="193" mass="22437">MAIRLLYSPNIYHCSNSASTKLRALTPFSSETPLYNSSKVPGRFNHFSNYLKTYVKTKKPSLSPLLTLKKPRISSQDYIKNQNPIKTRKTSCPNNLPKAKPIKHTRPARFLSQKDIENHLGVKEKPQKIPQNKEDMKILVESNHSQQLKSFEVDKICRLYTTMFNKSNLTKKEDWKWHSPEKSSRNVTFEESL</sequence>
<comment type="caution">
    <text evidence="1">The sequence shown here is derived from an EMBL/GenBank/DDBJ whole genome shotgun (WGS) entry which is preliminary data.</text>
</comment>
<proteinExistence type="predicted"/>
<dbReference type="AlphaFoldDB" id="A0A1R2D1E0"/>